<accession>A0A067P942</accession>
<dbReference type="AlphaFoldDB" id="A0A067P942"/>
<keyword evidence="1" id="KW-1133">Transmembrane helix</keyword>
<feature type="transmembrane region" description="Helical" evidence="1">
    <location>
        <begin position="54"/>
        <end position="75"/>
    </location>
</feature>
<reference evidence="3" key="1">
    <citation type="journal article" date="2014" name="Proc. Natl. Acad. Sci. U.S.A.">
        <title>Extensive sampling of basidiomycete genomes demonstrates inadequacy of the white-rot/brown-rot paradigm for wood decay fungi.</title>
        <authorList>
            <person name="Riley R."/>
            <person name="Salamov A.A."/>
            <person name="Brown D.W."/>
            <person name="Nagy L.G."/>
            <person name="Floudas D."/>
            <person name="Held B.W."/>
            <person name="Levasseur A."/>
            <person name="Lombard V."/>
            <person name="Morin E."/>
            <person name="Otillar R."/>
            <person name="Lindquist E.A."/>
            <person name="Sun H."/>
            <person name="LaButti K.M."/>
            <person name="Schmutz J."/>
            <person name="Jabbour D."/>
            <person name="Luo H."/>
            <person name="Baker S.E."/>
            <person name="Pisabarro A.G."/>
            <person name="Walton J.D."/>
            <person name="Blanchette R.A."/>
            <person name="Henrissat B."/>
            <person name="Martin F."/>
            <person name="Cullen D."/>
            <person name="Hibbett D.S."/>
            <person name="Grigoriev I.V."/>
        </authorList>
    </citation>
    <scope>NUCLEOTIDE SEQUENCE [LARGE SCALE GENOMIC DNA]</scope>
    <source>
        <strain evidence="3">MUCL 33604</strain>
    </source>
</reference>
<evidence type="ECO:0000313" key="2">
    <source>
        <dbReference type="EMBL" id="KDQ51304.1"/>
    </source>
</evidence>
<dbReference type="OrthoDB" id="3352450at2759"/>
<dbReference type="Proteomes" id="UP000027265">
    <property type="component" value="Unassembled WGS sequence"/>
</dbReference>
<proteinExistence type="predicted"/>
<keyword evidence="1" id="KW-0472">Membrane</keyword>
<keyword evidence="1" id="KW-0812">Transmembrane</keyword>
<dbReference type="EMBL" id="KL197749">
    <property type="protein sequence ID" value="KDQ51304.1"/>
    <property type="molecule type" value="Genomic_DNA"/>
</dbReference>
<organism evidence="2 3">
    <name type="scientific">Jaapia argillacea MUCL 33604</name>
    <dbReference type="NCBI Taxonomy" id="933084"/>
    <lineage>
        <taxon>Eukaryota</taxon>
        <taxon>Fungi</taxon>
        <taxon>Dikarya</taxon>
        <taxon>Basidiomycota</taxon>
        <taxon>Agaricomycotina</taxon>
        <taxon>Agaricomycetes</taxon>
        <taxon>Agaricomycetidae</taxon>
        <taxon>Jaapiales</taxon>
        <taxon>Jaapiaceae</taxon>
        <taxon>Jaapia</taxon>
    </lineage>
</organism>
<protein>
    <submittedName>
        <fullName evidence="2">Uncharacterized protein</fullName>
    </submittedName>
</protein>
<keyword evidence="3" id="KW-1185">Reference proteome</keyword>
<sequence length="103" mass="11125">MALNAIPKPSTQSSPDSIVQCSKDARRDGTFAGITSGLVGALIGTRFMRFNRNMTILCGVLTGVSSGYFFYQAFLESNLARLRAQELSSLRASKDSFDPPNQG</sequence>
<dbReference type="InParanoid" id="A0A067P942"/>
<name>A0A067P942_9AGAM</name>
<gene>
    <name evidence="2" type="ORF">JAAARDRAFT_62520</name>
</gene>
<evidence type="ECO:0000256" key="1">
    <source>
        <dbReference type="SAM" id="Phobius"/>
    </source>
</evidence>
<dbReference type="HOGENOM" id="CLU_172682_0_0_1"/>
<evidence type="ECO:0000313" key="3">
    <source>
        <dbReference type="Proteomes" id="UP000027265"/>
    </source>
</evidence>